<dbReference type="GO" id="GO:0004722">
    <property type="term" value="F:protein serine/threonine phosphatase activity"/>
    <property type="evidence" value="ECO:0007669"/>
    <property type="project" value="InterPro"/>
</dbReference>
<dbReference type="CDD" id="cd00143">
    <property type="entry name" value="PP2Cc"/>
    <property type="match status" value="1"/>
</dbReference>
<dbReference type="PANTHER" id="PTHR47992">
    <property type="entry name" value="PROTEIN PHOSPHATASE"/>
    <property type="match status" value="1"/>
</dbReference>
<dbReference type="SUPFAM" id="SSF81606">
    <property type="entry name" value="PP2C-like"/>
    <property type="match status" value="1"/>
</dbReference>
<dbReference type="eggNOG" id="KOG0698">
    <property type="taxonomic scope" value="Eukaryota"/>
</dbReference>
<dbReference type="EMBL" id="KI632162">
    <property type="protein sequence ID" value="EYU23361.1"/>
    <property type="molecule type" value="Genomic_DNA"/>
</dbReference>
<gene>
    <name evidence="2" type="ORF">MIMGU_mgv1a025914mg</name>
</gene>
<organism evidence="2 3">
    <name type="scientific">Erythranthe guttata</name>
    <name type="common">Yellow monkey flower</name>
    <name type="synonym">Mimulus guttatus</name>
    <dbReference type="NCBI Taxonomy" id="4155"/>
    <lineage>
        <taxon>Eukaryota</taxon>
        <taxon>Viridiplantae</taxon>
        <taxon>Streptophyta</taxon>
        <taxon>Embryophyta</taxon>
        <taxon>Tracheophyta</taxon>
        <taxon>Spermatophyta</taxon>
        <taxon>Magnoliopsida</taxon>
        <taxon>eudicotyledons</taxon>
        <taxon>Gunneridae</taxon>
        <taxon>Pentapetalae</taxon>
        <taxon>asterids</taxon>
        <taxon>lamiids</taxon>
        <taxon>Lamiales</taxon>
        <taxon>Phrymaceae</taxon>
        <taxon>Erythranthe</taxon>
    </lineage>
</organism>
<dbReference type="PROSITE" id="PS51746">
    <property type="entry name" value="PPM_2"/>
    <property type="match status" value="1"/>
</dbReference>
<dbReference type="InterPro" id="IPR036457">
    <property type="entry name" value="PPM-type-like_dom_sf"/>
</dbReference>
<sequence>MRASLRSGDEYLKPYVTSVPEVTVVSRSSSDEFLLIATDGLFDVVSNEVACRLVKRCLNCRRGASEAATLLAELAIAKGSGDNIIDDI</sequence>
<evidence type="ECO:0000313" key="2">
    <source>
        <dbReference type="EMBL" id="EYU23361.1"/>
    </source>
</evidence>
<feature type="domain" description="PPM-type phosphatase" evidence="1">
    <location>
        <begin position="1"/>
        <end position="88"/>
    </location>
</feature>
<dbReference type="InterPro" id="IPR015655">
    <property type="entry name" value="PP2C"/>
</dbReference>
<protein>
    <recommendedName>
        <fullName evidence="1">PPM-type phosphatase domain-containing protein</fullName>
    </recommendedName>
</protein>
<reference evidence="2 3" key="1">
    <citation type="journal article" date="2013" name="Proc. Natl. Acad. Sci. U.S.A.">
        <title>Fine-scale variation in meiotic recombination in Mimulus inferred from population shotgun sequencing.</title>
        <authorList>
            <person name="Hellsten U."/>
            <person name="Wright K.M."/>
            <person name="Jenkins J."/>
            <person name="Shu S."/>
            <person name="Yuan Y."/>
            <person name="Wessler S.R."/>
            <person name="Schmutz J."/>
            <person name="Willis J.H."/>
            <person name="Rokhsar D.S."/>
        </authorList>
    </citation>
    <scope>NUCLEOTIDE SEQUENCE [LARGE SCALE GENOMIC DNA]</scope>
    <source>
        <strain evidence="3">cv. DUN x IM62</strain>
    </source>
</reference>
<accession>A0A022Q5V3</accession>
<dbReference type="STRING" id="4155.A0A022Q5V3"/>
<dbReference type="AlphaFoldDB" id="A0A022Q5V3"/>
<evidence type="ECO:0000313" key="3">
    <source>
        <dbReference type="Proteomes" id="UP000030748"/>
    </source>
</evidence>
<dbReference type="Gene3D" id="3.60.40.10">
    <property type="entry name" value="PPM-type phosphatase domain"/>
    <property type="match status" value="1"/>
</dbReference>
<dbReference type="PhylomeDB" id="A0A022Q5V3"/>
<keyword evidence="3" id="KW-1185">Reference proteome</keyword>
<dbReference type="InterPro" id="IPR001932">
    <property type="entry name" value="PPM-type_phosphatase-like_dom"/>
</dbReference>
<name>A0A022Q5V3_ERYGU</name>
<dbReference type="Proteomes" id="UP000030748">
    <property type="component" value="Unassembled WGS sequence"/>
</dbReference>
<proteinExistence type="predicted"/>
<dbReference type="Pfam" id="PF00481">
    <property type="entry name" value="PP2C"/>
    <property type="match status" value="1"/>
</dbReference>
<evidence type="ECO:0000259" key="1">
    <source>
        <dbReference type="PROSITE" id="PS51746"/>
    </source>
</evidence>